<evidence type="ECO:0000256" key="4">
    <source>
        <dbReference type="ARBA" id="ARBA00023136"/>
    </source>
</evidence>
<dbReference type="InterPro" id="IPR011701">
    <property type="entry name" value="MFS"/>
</dbReference>
<keyword evidence="3 5" id="KW-1133">Transmembrane helix</keyword>
<evidence type="ECO:0000259" key="6">
    <source>
        <dbReference type="PROSITE" id="PS50850"/>
    </source>
</evidence>
<feature type="transmembrane region" description="Helical" evidence="5">
    <location>
        <begin position="76"/>
        <end position="93"/>
    </location>
</feature>
<feature type="transmembrane region" description="Helical" evidence="5">
    <location>
        <begin position="305"/>
        <end position="327"/>
    </location>
</feature>
<comment type="subcellular location">
    <subcellularLocation>
        <location evidence="1">Membrane</location>
        <topology evidence="1">Multi-pass membrane protein</topology>
    </subcellularLocation>
</comment>
<dbReference type="PROSITE" id="PS00217">
    <property type="entry name" value="SUGAR_TRANSPORT_2"/>
    <property type="match status" value="1"/>
</dbReference>
<keyword evidence="8" id="KW-1185">Reference proteome</keyword>
<name>A0ABQ6CRV6_9HYPH</name>
<dbReference type="RefSeq" id="WP_284316000.1">
    <property type="nucleotide sequence ID" value="NZ_BSPC01000069.1"/>
</dbReference>
<dbReference type="PANTHER" id="PTHR23508:SF10">
    <property type="entry name" value="CARBOXYLIC ACID TRANSPORTER PROTEIN HOMOLOG"/>
    <property type="match status" value="1"/>
</dbReference>
<evidence type="ECO:0000256" key="3">
    <source>
        <dbReference type="ARBA" id="ARBA00022989"/>
    </source>
</evidence>
<protein>
    <submittedName>
        <fullName evidence="7">MFS transporter</fullName>
    </submittedName>
</protein>
<dbReference type="InterPro" id="IPR005829">
    <property type="entry name" value="Sugar_transporter_CS"/>
</dbReference>
<feature type="transmembrane region" description="Helical" evidence="5">
    <location>
        <begin position="371"/>
        <end position="392"/>
    </location>
</feature>
<feature type="domain" description="Major facilitator superfamily (MFS) profile" evidence="6">
    <location>
        <begin position="10"/>
        <end position="397"/>
    </location>
</feature>
<feature type="transmembrane region" description="Helical" evidence="5">
    <location>
        <begin position="45"/>
        <end position="64"/>
    </location>
</feature>
<accession>A0ABQ6CRV6</accession>
<feature type="transmembrane region" description="Helical" evidence="5">
    <location>
        <begin position="281"/>
        <end position="299"/>
    </location>
</feature>
<dbReference type="Pfam" id="PF00083">
    <property type="entry name" value="Sugar_tr"/>
    <property type="match status" value="1"/>
</dbReference>
<keyword evidence="4 5" id="KW-0472">Membrane</keyword>
<gene>
    <name evidence="7" type="ORF">GCM10007874_60880</name>
</gene>
<dbReference type="InterPro" id="IPR036259">
    <property type="entry name" value="MFS_trans_sf"/>
</dbReference>
<evidence type="ECO:0000256" key="5">
    <source>
        <dbReference type="SAM" id="Phobius"/>
    </source>
</evidence>
<dbReference type="SUPFAM" id="SSF103473">
    <property type="entry name" value="MFS general substrate transporter"/>
    <property type="match status" value="1"/>
</dbReference>
<dbReference type="InterPro" id="IPR005828">
    <property type="entry name" value="MFS_sugar_transport-like"/>
</dbReference>
<dbReference type="Gene3D" id="1.20.1250.20">
    <property type="entry name" value="MFS general substrate transporter like domains"/>
    <property type="match status" value="2"/>
</dbReference>
<evidence type="ECO:0000256" key="2">
    <source>
        <dbReference type="ARBA" id="ARBA00022692"/>
    </source>
</evidence>
<dbReference type="PANTHER" id="PTHR23508">
    <property type="entry name" value="CARBOXYLIC ACID TRANSPORTER PROTEIN HOMOLOG"/>
    <property type="match status" value="1"/>
</dbReference>
<feature type="transmembrane region" description="Helical" evidence="5">
    <location>
        <begin position="250"/>
        <end position="274"/>
    </location>
</feature>
<organism evidence="7 8">
    <name type="scientific">Labrys miyagiensis</name>
    <dbReference type="NCBI Taxonomy" id="346912"/>
    <lineage>
        <taxon>Bacteria</taxon>
        <taxon>Pseudomonadati</taxon>
        <taxon>Pseudomonadota</taxon>
        <taxon>Alphaproteobacteria</taxon>
        <taxon>Hyphomicrobiales</taxon>
        <taxon>Xanthobacteraceae</taxon>
        <taxon>Labrys</taxon>
    </lineage>
</organism>
<evidence type="ECO:0000313" key="7">
    <source>
        <dbReference type="EMBL" id="GLS23068.1"/>
    </source>
</evidence>
<keyword evidence="2 5" id="KW-0812">Transmembrane</keyword>
<dbReference type="PROSITE" id="PS50850">
    <property type="entry name" value="MFS"/>
    <property type="match status" value="1"/>
</dbReference>
<evidence type="ECO:0000313" key="8">
    <source>
        <dbReference type="Proteomes" id="UP001156882"/>
    </source>
</evidence>
<sequence length="405" mass="43301">MNLTSEQKKTVLASFLGWTLDAFDFFLLTFLLTDIAAEFGTEVPAVAKALFFTLATRFIGAFFFGMLADKFGRKPILMLNIVSYSVIGALAAFSPNLGVFLALRALFGVAMGGEWGLGSSLAMESIPPSARGVVSGILQCGYPAGYLLAAVAYGLLYQQTFAGYTLGWRGMFLLSFVPALLVLFIRSHVPESPAFVDAKAKVKPGLIETLEKHWGIALYAVVLMMFFNFFSHGTQDLYPTFLKKQHNFDAHMVSLITIVANLGAITGGLLFGALSEKIGRINAITIACLIALPSLPLWAYSTTPVMLAVGAFIMQVAVQGAWGVIPVHLNELSPGAVRATLPGFIYQAGNLAASYGGPYQAGIAEAPGSSYSYALALFAGVVAVCIIIVIRFSPEKRGQLMTVTD</sequence>
<comment type="caution">
    <text evidence="7">The sequence shown here is derived from an EMBL/GenBank/DDBJ whole genome shotgun (WGS) entry which is preliminary data.</text>
</comment>
<reference evidence="8" key="1">
    <citation type="journal article" date="2019" name="Int. J. Syst. Evol. Microbiol.">
        <title>The Global Catalogue of Microorganisms (GCM) 10K type strain sequencing project: providing services to taxonomists for standard genome sequencing and annotation.</title>
        <authorList>
            <consortium name="The Broad Institute Genomics Platform"/>
            <consortium name="The Broad Institute Genome Sequencing Center for Infectious Disease"/>
            <person name="Wu L."/>
            <person name="Ma J."/>
        </authorList>
    </citation>
    <scope>NUCLEOTIDE SEQUENCE [LARGE SCALE GENOMIC DNA]</scope>
    <source>
        <strain evidence="8">NBRC 101365</strain>
    </source>
</reference>
<evidence type="ECO:0000256" key="1">
    <source>
        <dbReference type="ARBA" id="ARBA00004141"/>
    </source>
</evidence>
<feature type="transmembrane region" description="Helical" evidence="5">
    <location>
        <begin position="168"/>
        <end position="185"/>
    </location>
</feature>
<dbReference type="InterPro" id="IPR020846">
    <property type="entry name" value="MFS_dom"/>
</dbReference>
<dbReference type="Pfam" id="PF07690">
    <property type="entry name" value="MFS_1"/>
    <property type="match status" value="1"/>
</dbReference>
<feature type="transmembrane region" description="Helical" evidence="5">
    <location>
        <begin position="213"/>
        <end position="230"/>
    </location>
</feature>
<dbReference type="CDD" id="cd17316">
    <property type="entry name" value="MFS_SV2_like"/>
    <property type="match status" value="1"/>
</dbReference>
<dbReference type="Proteomes" id="UP001156882">
    <property type="component" value="Unassembled WGS sequence"/>
</dbReference>
<feature type="transmembrane region" description="Helical" evidence="5">
    <location>
        <begin position="133"/>
        <end position="156"/>
    </location>
</feature>
<dbReference type="EMBL" id="BSPC01000069">
    <property type="protein sequence ID" value="GLS23068.1"/>
    <property type="molecule type" value="Genomic_DNA"/>
</dbReference>
<proteinExistence type="predicted"/>
<feature type="transmembrane region" description="Helical" evidence="5">
    <location>
        <begin position="12"/>
        <end position="33"/>
    </location>
</feature>